<evidence type="ECO:0000313" key="2">
    <source>
        <dbReference type="EMBL" id="MBW9109170.1"/>
    </source>
</evidence>
<reference evidence="2 3" key="1">
    <citation type="journal article" date="2021" name="MBio">
        <title>Poor Competitiveness of Bradyrhizobium in Pigeon Pea Root Colonization in Indian Soils.</title>
        <authorList>
            <person name="Chalasani D."/>
            <person name="Basu A."/>
            <person name="Pullabhotla S.V.S.R.N."/>
            <person name="Jorrin B."/>
            <person name="Neal A.L."/>
            <person name="Poole P.S."/>
            <person name="Podile A.R."/>
            <person name="Tkacz A."/>
        </authorList>
    </citation>
    <scope>NUCLEOTIDE SEQUENCE [LARGE SCALE GENOMIC DNA]</scope>
    <source>
        <strain evidence="2 3">HU12</strain>
    </source>
</reference>
<dbReference type="Proteomes" id="UP000777440">
    <property type="component" value="Unassembled WGS sequence"/>
</dbReference>
<protein>
    <recommendedName>
        <fullName evidence="4">MFS transporter</fullName>
    </recommendedName>
</protein>
<keyword evidence="1" id="KW-0812">Transmembrane</keyword>
<evidence type="ECO:0008006" key="4">
    <source>
        <dbReference type="Google" id="ProtNLM"/>
    </source>
</evidence>
<feature type="transmembrane region" description="Helical" evidence="1">
    <location>
        <begin position="85"/>
        <end position="107"/>
    </location>
</feature>
<gene>
    <name evidence="2" type="ORF">JNB61_05270</name>
</gene>
<comment type="caution">
    <text evidence="2">The sequence shown here is derived from an EMBL/GenBank/DDBJ whole genome shotgun (WGS) entry which is preliminary data.</text>
</comment>
<feature type="transmembrane region" description="Helical" evidence="1">
    <location>
        <begin position="21"/>
        <end position="42"/>
    </location>
</feature>
<dbReference type="RefSeq" id="WP_220338954.1">
    <property type="nucleotide sequence ID" value="NZ_JAEUAX010000002.1"/>
</dbReference>
<keyword evidence="1" id="KW-1133">Transmembrane helix</keyword>
<keyword evidence="1" id="KW-0472">Membrane</keyword>
<keyword evidence="3" id="KW-1185">Reference proteome</keyword>
<evidence type="ECO:0000256" key="1">
    <source>
        <dbReference type="SAM" id="Phobius"/>
    </source>
</evidence>
<organism evidence="2 3">
    <name type="scientific">Microbacterium ureisolvens</name>
    <dbReference type="NCBI Taxonomy" id="2781186"/>
    <lineage>
        <taxon>Bacteria</taxon>
        <taxon>Bacillati</taxon>
        <taxon>Actinomycetota</taxon>
        <taxon>Actinomycetes</taxon>
        <taxon>Micrococcales</taxon>
        <taxon>Microbacteriaceae</taxon>
        <taxon>Microbacterium</taxon>
    </lineage>
</organism>
<evidence type="ECO:0000313" key="3">
    <source>
        <dbReference type="Proteomes" id="UP000777440"/>
    </source>
</evidence>
<dbReference type="EMBL" id="JAEUAX010000002">
    <property type="protein sequence ID" value="MBW9109170.1"/>
    <property type="molecule type" value="Genomic_DNA"/>
</dbReference>
<name>A0ABS7HXB1_9MICO</name>
<feature type="transmembrane region" description="Helical" evidence="1">
    <location>
        <begin position="54"/>
        <end position="73"/>
    </location>
</feature>
<proteinExistence type="predicted"/>
<accession>A0ABS7HXB1</accession>
<sequence length="116" mass="12200">MTDVATRKPRPGTSLRGFSAPILLFAGIVLVPATLSLLATSWEAPDDPAYIRMAFASVAGSTIAIATVVGVLVDRVVRRATVSTIALFALIALVVVFWQLSTISSAADTLLVRMSL</sequence>